<feature type="region of interest" description="Disordered" evidence="1">
    <location>
        <begin position="71"/>
        <end position="114"/>
    </location>
</feature>
<evidence type="ECO:0000313" key="3">
    <source>
        <dbReference type="Proteomes" id="UP001066276"/>
    </source>
</evidence>
<protein>
    <submittedName>
        <fullName evidence="2">Uncharacterized protein</fullName>
    </submittedName>
</protein>
<organism evidence="2 3">
    <name type="scientific">Pleurodeles waltl</name>
    <name type="common">Iberian ribbed newt</name>
    <dbReference type="NCBI Taxonomy" id="8319"/>
    <lineage>
        <taxon>Eukaryota</taxon>
        <taxon>Metazoa</taxon>
        <taxon>Chordata</taxon>
        <taxon>Craniata</taxon>
        <taxon>Vertebrata</taxon>
        <taxon>Euteleostomi</taxon>
        <taxon>Amphibia</taxon>
        <taxon>Batrachia</taxon>
        <taxon>Caudata</taxon>
        <taxon>Salamandroidea</taxon>
        <taxon>Salamandridae</taxon>
        <taxon>Pleurodelinae</taxon>
        <taxon>Pleurodeles</taxon>
    </lineage>
</organism>
<feature type="compositionally biased region" description="Basic and acidic residues" evidence="1">
    <location>
        <begin position="79"/>
        <end position="92"/>
    </location>
</feature>
<comment type="caution">
    <text evidence="2">The sequence shown here is derived from an EMBL/GenBank/DDBJ whole genome shotgun (WGS) entry which is preliminary data.</text>
</comment>
<sequence>MPRACFLTEVEMPKLGEVVRASLGEPIPMEEILTSIQLLKTAKTPGSDCLPAKFYNKYADKLADRLQERRANCNGGETGRCRNQDTRGDSGKRTALTPGETSRRRRSAQTGQAVGRAWPNQGYYGLTTIDYVGQNKYIQDRK</sequence>
<keyword evidence="3" id="KW-1185">Reference proteome</keyword>
<name>A0AAV7T201_PLEWA</name>
<accession>A0AAV7T201</accession>
<evidence type="ECO:0000256" key="1">
    <source>
        <dbReference type="SAM" id="MobiDB-lite"/>
    </source>
</evidence>
<evidence type="ECO:0000313" key="2">
    <source>
        <dbReference type="EMBL" id="KAJ1170590.1"/>
    </source>
</evidence>
<gene>
    <name evidence="2" type="ORF">NDU88_002463</name>
</gene>
<proteinExistence type="predicted"/>
<dbReference type="AlphaFoldDB" id="A0AAV7T201"/>
<reference evidence="2" key="1">
    <citation type="journal article" date="2022" name="bioRxiv">
        <title>Sequencing and chromosome-scale assembly of the giantPleurodeles waltlgenome.</title>
        <authorList>
            <person name="Brown T."/>
            <person name="Elewa A."/>
            <person name="Iarovenko S."/>
            <person name="Subramanian E."/>
            <person name="Araus A.J."/>
            <person name="Petzold A."/>
            <person name="Susuki M."/>
            <person name="Suzuki K.-i.T."/>
            <person name="Hayashi T."/>
            <person name="Toyoda A."/>
            <person name="Oliveira C."/>
            <person name="Osipova E."/>
            <person name="Leigh N.D."/>
            <person name="Simon A."/>
            <person name="Yun M.H."/>
        </authorList>
    </citation>
    <scope>NUCLEOTIDE SEQUENCE</scope>
    <source>
        <strain evidence="2">20211129_DDA</strain>
        <tissue evidence="2">Liver</tissue>
    </source>
</reference>
<dbReference type="Proteomes" id="UP001066276">
    <property type="component" value="Chromosome 4_1"/>
</dbReference>
<dbReference type="EMBL" id="JANPWB010000007">
    <property type="protein sequence ID" value="KAJ1170590.1"/>
    <property type="molecule type" value="Genomic_DNA"/>
</dbReference>